<dbReference type="EMBL" id="GAMC01003427">
    <property type="protein sequence ID" value="JAC03129.1"/>
    <property type="molecule type" value="mRNA"/>
</dbReference>
<feature type="non-terminal residue" evidence="2">
    <location>
        <position position="1"/>
    </location>
</feature>
<accession>W8BPL4</accession>
<dbReference type="AlphaFoldDB" id="W8BPL4"/>
<dbReference type="EMBL" id="GAMC01003425">
    <property type="protein sequence ID" value="JAC03131.1"/>
    <property type="molecule type" value="mRNA"/>
</dbReference>
<evidence type="ECO:0000256" key="1">
    <source>
        <dbReference type="SAM" id="SignalP"/>
    </source>
</evidence>
<proteinExistence type="evidence at transcript level"/>
<organism evidence="2">
    <name type="scientific">Ceratitis capitata</name>
    <name type="common">Mediterranean fruit fly</name>
    <name type="synonym">Tephritis capitata</name>
    <dbReference type="NCBI Taxonomy" id="7213"/>
    <lineage>
        <taxon>Eukaryota</taxon>
        <taxon>Metazoa</taxon>
        <taxon>Ecdysozoa</taxon>
        <taxon>Arthropoda</taxon>
        <taxon>Hexapoda</taxon>
        <taxon>Insecta</taxon>
        <taxon>Pterygota</taxon>
        <taxon>Neoptera</taxon>
        <taxon>Endopterygota</taxon>
        <taxon>Diptera</taxon>
        <taxon>Brachycera</taxon>
        <taxon>Muscomorpha</taxon>
        <taxon>Tephritoidea</taxon>
        <taxon>Tephritidae</taxon>
        <taxon>Ceratitis</taxon>
        <taxon>Ceratitis</taxon>
    </lineage>
</organism>
<reference evidence="2" key="1">
    <citation type="submission" date="2013-07" db="EMBL/GenBank/DDBJ databases">
        <authorList>
            <person name="Geib S."/>
        </authorList>
    </citation>
    <scope>NUCLEOTIDE SEQUENCE</scope>
</reference>
<sequence>LFSSSKHCRGSFCVCDFLLFIMICDAHNATACVFEAKDMCVSMYIWMCKYVPAHDNFRGSLAKSILDTMALATGKPLNHPQWQYQWDDVNAGRCCDCRQQPSRQQRPRRQRLSTELAYRTTVTFSWRWYY</sequence>
<name>W8BPL4_CERCA</name>
<feature type="chain" id="PRO_5007737110" evidence="1">
    <location>
        <begin position="27"/>
        <end position="130"/>
    </location>
</feature>
<keyword evidence="1" id="KW-0732">Signal</keyword>
<evidence type="ECO:0000313" key="2">
    <source>
        <dbReference type="EMBL" id="JAC03131.1"/>
    </source>
</evidence>
<feature type="signal peptide" evidence="1">
    <location>
        <begin position="1"/>
        <end position="26"/>
    </location>
</feature>
<protein>
    <submittedName>
        <fullName evidence="2">Uncharacterized protein</fullName>
    </submittedName>
</protein>
<reference evidence="2" key="2">
    <citation type="journal article" date="2014" name="BMC Genomics">
        <title>A genomic perspective to assessing quality of mass-reared SIT flies used in Mediterranean fruit fly (Ceratitis capitata) eradication in California.</title>
        <authorList>
            <person name="Calla B."/>
            <person name="Hall B."/>
            <person name="Hou S."/>
            <person name="Geib S.M."/>
        </authorList>
    </citation>
    <scope>NUCLEOTIDE SEQUENCE</scope>
</reference>